<keyword evidence="4 6" id="KW-0472">Membrane</keyword>
<dbReference type="EMBL" id="JAGHQM010001433">
    <property type="protein sequence ID" value="KAH0555650.1"/>
    <property type="molecule type" value="Genomic_DNA"/>
</dbReference>
<feature type="region of interest" description="Disordered" evidence="5">
    <location>
        <begin position="692"/>
        <end position="720"/>
    </location>
</feature>
<feature type="compositionally biased region" description="Polar residues" evidence="5">
    <location>
        <begin position="464"/>
        <end position="491"/>
    </location>
</feature>
<feature type="domain" description="TM7S3/TM198-like" evidence="8">
    <location>
        <begin position="131"/>
        <end position="271"/>
    </location>
</feature>
<comment type="subcellular location">
    <subcellularLocation>
        <location evidence="1">Membrane</location>
        <topology evidence="1">Multi-pass membrane protein</topology>
    </subcellularLocation>
</comment>
<evidence type="ECO:0000256" key="7">
    <source>
        <dbReference type="SAM" id="SignalP"/>
    </source>
</evidence>
<dbReference type="PANTHER" id="PTHR39469:SF1">
    <property type="entry name" value="DUF4203 DOMAIN-CONTAINING PROTEIN"/>
    <property type="match status" value="1"/>
</dbReference>
<dbReference type="AlphaFoldDB" id="A0A9P8I862"/>
<evidence type="ECO:0000256" key="5">
    <source>
        <dbReference type="SAM" id="MobiDB-lite"/>
    </source>
</evidence>
<evidence type="ECO:0000256" key="6">
    <source>
        <dbReference type="SAM" id="Phobius"/>
    </source>
</evidence>
<feature type="region of interest" description="Disordered" evidence="5">
    <location>
        <begin position="1029"/>
        <end position="1052"/>
    </location>
</feature>
<evidence type="ECO:0000256" key="2">
    <source>
        <dbReference type="ARBA" id="ARBA00022692"/>
    </source>
</evidence>
<evidence type="ECO:0000256" key="4">
    <source>
        <dbReference type="ARBA" id="ARBA00023136"/>
    </source>
</evidence>
<keyword evidence="7" id="KW-0732">Signal</keyword>
<feature type="compositionally biased region" description="Polar residues" evidence="5">
    <location>
        <begin position="86"/>
        <end position="113"/>
    </location>
</feature>
<proteinExistence type="predicted"/>
<feature type="compositionally biased region" description="Low complexity" evidence="5">
    <location>
        <begin position="60"/>
        <end position="77"/>
    </location>
</feature>
<feature type="compositionally biased region" description="Basic and acidic residues" evidence="5">
    <location>
        <begin position="692"/>
        <end position="705"/>
    </location>
</feature>
<feature type="compositionally biased region" description="Basic and acidic residues" evidence="5">
    <location>
        <begin position="337"/>
        <end position="372"/>
    </location>
</feature>
<organism evidence="9 10">
    <name type="scientific">Trichoglossum hirsutum</name>
    <dbReference type="NCBI Taxonomy" id="265104"/>
    <lineage>
        <taxon>Eukaryota</taxon>
        <taxon>Fungi</taxon>
        <taxon>Dikarya</taxon>
        <taxon>Ascomycota</taxon>
        <taxon>Pezizomycotina</taxon>
        <taxon>Geoglossomycetes</taxon>
        <taxon>Geoglossales</taxon>
        <taxon>Geoglossaceae</taxon>
        <taxon>Trichoglossum</taxon>
    </lineage>
</organism>
<comment type="caution">
    <text evidence="9">The sequence shown here is derived from an EMBL/GenBank/DDBJ whole genome shotgun (WGS) entry which is preliminary data.</text>
</comment>
<feature type="signal peptide" evidence="7">
    <location>
        <begin position="1"/>
        <end position="23"/>
    </location>
</feature>
<dbReference type="Pfam" id="PF13886">
    <property type="entry name" value="TM7S3_TM198"/>
    <property type="match status" value="1"/>
</dbReference>
<feature type="compositionally biased region" description="Polar residues" evidence="5">
    <location>
        <begin position="36"/>
        <end position="59"/>
    </location>
</feature>
<feature type="compositionally biased region" description="Basic and acidic residues" evidence="5">
    <location>
        <begin position="438"/>
        <end position="451"/>
    </location>
</feature>
<protein>
    <recommendedName>
        <fullName evidence="8">TM7S3/TM198-like domain-containing protein</fullName>
    </recommendedName>
</protein>
<sequence length="1139" mass="122983">MRTIRFLFCAFLALHLILNAVTASERNTAQRRQDKNASTLPSSDSQGTKTTAQSGGSAKSPSLTDSPSSSRPTTTQTDPPPTNTSQVLTTSPPVSATLSAPTPSATNGTSSVDQNALPIHPSVTPGLSVAGVILLVSGMVYTLIGIKNKRLHIFLSTAYLTSLAAAVLIIYVMNPPVGNGIQGAYVVAAVLTGLIFGALSIVFAEVTEGLGCLLGGFCLGMWFLALKPGGLVTSTGGKVALIAAFSLTVFSLSFSHHTRPYGLIGAISFAGLNDNIFPLNTTMYPHTRGIRVEIAAIILVFLVGIISQLKLWRVIKERREHREEERRQGERDLEALEEDLGRKNEEDSNRERAQWEAVYGDKEPSPKGRKTDSAISGLEVDSGKESLSGVETVDNRRSGEEDQIEMVDMGASGPPRSSQVFPKETDNSKKSPLVTVRVGRDDGQSGRRAEGEAEPSTPKAGQLSARNSFVSRRSVISPSAGSQVVTHDTLQPSVAPPPPVVPLPFTIPAAAEESDNEEDGSSVATFADSHRAPARNTKRSSGVSLLRRLSARNSRAMSCDEESLIVPHIEDDRASSIAATIDDMTEDGRSSTDGPRIVVSSNENADCGLGDFGLKLGGLSPGSSSGPSPSLPTRPNSIAALPTAQDDAVDNTVHRPYSMIDLRGSRNDPEKEATKGITSYWFTRTSIELKDQSESANKKDKDSTVKGKTSTASLQATKAGLSPGLKVEKFPKSASPSVISGQESLAAGLSVQQLPRRVSKVVMSYRTNEWAKHLDAAEKPELEDLKLADYPEETQQNEAEEAPRPVNADELQQTANNATPPPAPTRTMSQTSFSPSQPTSGHSRSKHNSRVSFTDWQQGQPFQPNSFYQQGITSRTTSSYSLQRALSPSTTTTNLPQSAMSRPQSPIAAHRGLRSASTPLLAQAHIGSPIMERVDPIDPLGIPIGNTLLDQRESMVRNKFAFVSTPHLPTSPEPAAAAPAPTLAPTPVAGLHRDSASMHNYRLGVLDDDIPLKDRRELIQRQAMMQSLEQQPATVFDSHQPARPESRSQPADKREAMLAAWRESVRHDLTQTQLPKFAVETRRADMLNDRQQSLLNQRQQALATNYRDSVLDERMRRGDMLDLHKEVLRKMQANANKHV</sequence>
<feature type="compositionally biased region" description="Low complexity" evidence="5">
    <location>
        <begin position="829"/>
        <end position="840"/>
    </location>
</feature>
<evidence type="ECO:0000256" key="1">
    <source>
        <dbReference type="ARBA" id="ARBA00004141"/>
    </source>
</evidence>
<feature type="transmembrane region" description="Helical" evidence="6">
    <location>
        <begin position="210"/>
        <end position="229"/>
    </location>
</feature>
<feature type="transmembrane region" description="Helical" evidence="6">
    <location>
        <begin position="184"/>
        <end position="203"/>
    </location>
</feature>
<dbReference type="PANTHER" id="PTHR39469">
    <property type="entry name" value="CHROMOSOME 1, WHOLE GENOME SHOTGUN SEQUENCE"/>
    <property type="match status" value="1"/>
</dbReference>
<dbReference type="InterPro" id="IPR025256">
    <property type="entry name" value="TM7S3/TM198-like_dom"/>
</dbReference>
<feature type="transmembrane region" description="Helical" evidence="6">
    <location>
        <begin position="235"/>
        <end position="254"/>
    </location>
</feature>
<feature type="region of interest" description="Disordered" evidence="5">
    <location>
        <begin position="582"/>
        <end position="645"/>
    </location>
</feature>
<evidence type="ECO:0000256" key="3">
    <source>
        <dbReference type="ARBA" id="ARBA00022989"/>
    </source>
</evidence>
<feature type="region of interest" description="Disordered" evidence="5">
    <location>
        <begin position="337"/>
        <end position="542"/>
    </location>
</feature>
<feature type="region of interest" description="Disordered" evidence="5">
    <location>
        <begin position="814"/>
        <end position="851"/>
    </location>
</feature>
<name>A0A9P8I862_9PEZI</name>
<feature type="compositionally biased region" description="Basic and acidic residues" evidence="5">
    <location>
        <begin position="1040"/>
        <end position="1052"/>
    </location>
</feature>
<feature type="chain" id="PRO_5040341613" description="TM7S3/TM198-like domain-containing protein" evidence="7">
    <location>
        <begin position="24"/>
        <end position="1139"/>
    </location>
</feature>
<evidence type="ECO:0000259" key="8">
    <source>
        <dbReference type="Pfam" id="PF13886"/>
    </source>
</evidence>
<reference evidence="9" key="1">
    <citation type="submission" date="2021-03" db="EMBL/GenBank/DDBJ databases">
        <title>Comparative genomics and phylogenomic investigation of the class Geoglossomycetes provide insights into ecological specialization and systematics.</title>
        <authorList>
            <person name="Melie T."/>
            <person name="Pirro S."/>
            <person name="Miller A.N."/>
            <person name="Quandt A."/>
        </authorList>
    </citation>
    <scope>NUCLEOTIDE SEQUENCE</scope>
    <source>
        <strain evidence="9">CAQ_001_2017</strain>
    </source>
</reference>
<feature type="transmembrane region" description="Helical" evidence="6">
    <location>
        <begin position="123"/>
        <end position="144"/>
    </location>
</feature>
<keyword evidence="3 6" id="KW-1133">Transmembrane helix</keyword>
<keyword evidence="2 6" id="KW-0812">Transmembrane</keyword>
<feature type="region of interest" description="Disordered" evidence="5">
    <location>
        <begin position="879"/>
        <end position="911"/>
    </location>
</feature>
<gene>
    <name evidence="9" type="ORF">GP486_006405</name>
</gene>
<dbReference type="GO" id="GO:0016020">
    <property type="term" value="C:membrane"/>
    <property type="evidence" value="ECO:0007669"/>
    <property type="project" value="UniProtKB-SubCell"/>
</dbReference>
<evidence type="ECO:0000313" key="10">
    <source>
        <dbReference type="Proteomes" id="UP000750711"/>
    </source>
</evidence>
<evidence type="ECO:0000313" key="9">
    <source>
        <dbReference type="EMBL" id="KAH0555650.1"/>
    </source>
</evidence>
<feature type="transmembrane region" description="Helical" evidence="6">
    <location>
        <begin position="290"/>
        <end position="312"/>
    </location>
</feature>
<feature type="transmembrane region" description="Helical" evidence="6">
    <location>
        <begin position="151"/>
        <end position="172"/>
    </location>
</feature>
<keyword evidence="10" id="KW-1185">Reference proteome</keyword>
<accession>A0A9P8I862</accession>
<feature type="compositionally biased region" description="Polar residues" evidence="5">
    <location>
        <begin position="706"/>
        <end position="716"/>
    </location>
</feature>
<dbReference type="Proteomes" id="UP000750711">
    <property type="component" value="Unassembled WGS sequence"/>
</dbReference>
<feature type="region of interest" description="Disordered" evidence="5">
    <location>
        <begin position="26"/>
        <end position="113"/>
    </location>
</feature>
<feature type="compositionally biased region" description="Polar residues" evidence="5">
    <location>
        <begin position="879"/>
        <end position="904"/>
    </location>
</feature>